<protein>
    <submittedName>
        <fullName evidence="3">Uncharacterized protein</fullName>
    </submittedName>
</protein>
<keyword evidence="2" id="KW-1185">Reference proteome</keyword>
<evidence type="ECO:0000313" key="3">
    <source>
        <dbReference type="WBParaSite" id="Minc3s00223g07940"/>
    </source>
</evidence>
<accession>A0A914L2B9</accession>
<evidence type="ECO:0000313" key="2">
    <source>
        <dbReference type="Proteomes" id="UP000887563"/>
    </source>
</evidence>
<dbReference type="AlphaFoldDB" id="A0A914L2B9"/>
<dbReference type="WBParaSite" id="Minc3s00223g07940">
    <property type="protein sequence ID" value="Minc3s00223g07940"/>
    <property type="gene ID" value="Minc3s00223g07940"/>
</dbReference>
<feature type="region of interest" description="Disordered" evidence="1">
    <location>
        <begin position="1"/>
        <end position="23"/>
    </location>
</feature>
<proteinExistence type="predicted"/>
<dbReference type="Proteomes" id="UP000887563">
    <property type="component" value="Unplaced"/>
</dbReference>
<reference evidence="3" key="1">
    <citation type="submission" date="2022-11" db="UniProtKB">
        <authorList>
            <consortium name="WormBaseParasite"/>
        </authorList>
    </citation>
    <scope>IDENTIFICATION</scope>
</reference>
<evidence type="ECO:0000256" key="1">
    <source>
        <dbReference type="SAM" id="MobiDB-lite"/>
    </source>
</evidence>
<name>A0A914L2B9_MELIC</name>
<sequence>MWNKNNQESLKGPPFPSIQSRRRKENFLVKIRSNFEYVKKNLSTNSNKLAPGYNKITFVNIKETEFPSRNPS</sequence>
<organism evidence="2 3">
    <name type="scientific">Meloidogyne incognita</name>
    <name type="common">Southern root-knot nematode worm</name>
    <name type="synonym">Oxyuris incognita</name>
    <dbReference type="NCBI Taxonomy" id="6306"/>
    <lineage>
        <taxon>Eukaryota</taxon>
        <taxon>Metazoa</taxon>
        <taxon>Ecdysozoa</taxon>
        <taxon>Nematoda</taxon>
        <taxon>Chromadorea</taxon>
        <taxon>Rhabditida</taxon>
        <taxon>Tylenchina</taxon>
        <taxon>Tylenchomorpha</taxon>
        <taxon>Tylenchoidea</taxon>
        <taxon>Meloidogynidae</taxon>
        <taxon>Meloidogyninae</taxon>
        <taxon>Meloidogyne</taxon>
        <taxon>Meloidogyne incognita group</taxon>
    </lineage>
</organism>